<keyword evidence="4" id="KW-1185">Reference proteome</keyword>
<dbReference type="Proteomes" id="UP000039324">
    <property type="component" value="Unassembled WGS sequence"/>
</dbReference>
<feature type="transmembrane region" description="Helical" evidence="1">
    <location>
        <begin position="194"/>
        <end position="214"/>
    </location>
</feature>
<evidence type="ECO:0000313" key="3">
    <source>
        <dbReference type="EMBL" id="SPQ94240.1"/>
    </source>
</evidence>
<organism evidence="2 4">
    <name type="scientific">Plasmodiophora brassicae</name>
    <name type="common">Clubroot disease agent</name>
    <dbReference type="NCBI Taxonomy" id="37360"/>
    <lineage>
        <taxon>Eukaryota</taxon>
        <taxon>Sar</taxon>
        <taxon>Rhizaria</taxon>
        <taxon>Endomyxa</taxon>
        <taxon>Phytomyxea</taxon>
        <taxon>Plasmodiophorida</taxon>
        <taxon>Plasmodiophoridae</taxon>
        <taxon>Plasmodiophora</taxon>
    </lineage>
</organism>
<dbReference type="AlphaFoldDB" id="A0A0G4IIJ0"/>
<reference evidence="2 4" key="1">
    <citation type="submission" date="2015-02" db="EMBL/GenBank/DDBJ databases">
        <authorList>
            <person name="Chooi Y.-H."/>
        </authorList>
    </citation>
    <scope>NUCLEOTIDE SEQUENCE [LARGE SCALE GENOMIC DNA]</scope>
    <source>
        <strain evidence="2">E3</strain>
    </source>
</reference>
<feature type="transmembrane region" description="Helical" evidence="1">
    <location>
        <begin position="92"/>
        <end position="114"/>
    </location>
</feature>
<evidence type="ECO:0000313" key="4">
    <source>
        <dbReference type="Proteomes" id="UP000039324"/>
    </source>
</evidence>
<keyword evidence="1" id="KW-0812">Transmembrane</keyword>
<name>A0A0G4IIJ0_PLABS</name>
<evidence type="ECO:0000256" key="1">
    <source>
        <dbReference type="SAM" id="Phobius"/>
    </source>
</evidence>
<keyword evidence="3" id="KW-0496">Mitochondrion</keyword>
<keyword evidence="1" id="KW-0472">Membrane</keyword>
<evidence type="ECO:0000313" key="2">
    <source>
        <dbReference type="EMBL" id="CEO94907.1"/>
    </source>
</evidence>
<geneLocation type="mitochondrion" evidence="3"/>
<evidence type="ECO:0000313" key="5">
    <source>
        <dbReference type="Proteomes" id="UP000290189"/>
    </source>
</evidence>
<feature type="transmembrane region" description="Helical" evidence="1">
    <location>
        <begin position="26"/>
        <end position="47"/>
    </location>
</feature>
<feature type="transmembrane region" description="Helical" evidence="1">
    <location>
        <begin position="134"/>
        <end position="152"/>
    </location>
</feature>
<feature type="transmembrane region" description="Helical" evidence="1">
    <location>
        <begin position="157"/>
        <end position="174"/>
    </location>
</feature>
<dbReference type="GO" id="GO:0016020">
    <property type="term" value="C:membrane"/>
    <property type="evidence" value="ECO:0007669"/>
    <property type="project" value="TreeGrafter"/>
</dbReference>
<keyword evidence="1" id="KW-1133">Transmembrane helix</keyword>
<protein>
    <submittedName>
        <fullName evidence="2">Uncharacterized protein</fullName>
    </submittedName>
</protein>
<dbReference type="Proteomes" id="UP000290189">
    <property type="component" value="Unassembled WGS sequence"/>
</dbReference>
<dbReference type="PANTHER" id="PTHR12242:SF1">
    <property type="entry name" value="MYND-TYPE DOMAIN-CONTAINING PROTEIN"/>
    <property type="match status" value="1"/>
</dbReference>
<proteinExistence type="predicted"/>
<reference evidence="3 5" key="2">
    <citation type="submission" date="2018-03" db="EMBL/GenBank/DDBJ databases">
        <authorList>
            <person name="Fogelqvist J."/>
        </authorList>
    </citation>
    <scope>NUCLEOTIDE SEQUENCE [LARGE SCALE GENOMIC DNA]</scope>
</reference>
<sequence>MRSRCDYFLHIIDPEQMYGFGKRRAVLPWTRLVSAVLVLYIILFTVATDPDLYLLYATYWVTMLVFLYFVLVTVISFCQVYRPPPSVTLERVAYVVYELALPFSVTIDVGYWAAINPGGVFGGVDDEISSIQNHAGASFLILIDFVLSDIVLHYRHVVFGFGFILFYLVVNATWTLSTGIPVYNILTWRSATTAYYIIGVLVLFPIVYLPLAALTVKVRSWATRAEQKRPSSTLNDASSVL</sequence>
<dbReference type="PANTHER" id="PTHR12242">
    <property type="entry name" value="OS02G0130600 PROTEIN-RELATED"/>
    <property type="match status" value="1"/>
</dbReference>
<feature type="transmembrane region" description="Helical" evidence="1">
    <location>
        <begin position="59"/>
        <end position="80"/>
    </location>
</feature>
<dbReference type="EMBL" id="OVEO01000002">
    <property type="protein sequence ID" value="SPQ94240.1"/>
    <property type="molecule type" value="Genomic_DNA"/>
</dbReference>
<dbReference type="OMA" id="NDNTHSK"/>
<dbReference type="EMBL" id="CDSF01000002">
    <property type="protein sequence ID" value="CEO94907.1"/>
    <property type="molecule type" value="Genomic_DNA"/>
</dbReference>
<gene>
    <name evidence="2" type="ORF">PBRA_003720</name>
    <name evidence="3" type="ORF">PLBR_LOCUS1455</name>
</gene>
<accession>A0A0G4IIJ0</accession>